<accession>A0A5N6NHM3</accession>
<gene>
    <name evidence="1" type="ORF">E3N88_24029</name>
</gene>
<comment type="caution">
    <text evidence="1">The sequence shown here is derived from an EMBL/GenBank/DDBJ whole genome shotgun (WGS) entry which is preliminary data.</text>
</comment>
<dbReference type="AlphaFoldDB" id="A0A5N6NHM3"/>
<keyword evidence="2" id="KW-1185">Reference proteome</keyword>
<evidence type="ECO:0000313" key="2">
    <source>
        <dbReference type="Proteomes" id="UP000326396"/>
    </source>
</evidence>
<reference evidence="1 2" key="1">
    <citation type="submission" date="2019-05" db="EMBL/GenBank/DDBJ databases">
        <title>Mikania micrantha, genome provides insights into the molecular mechanism of rapid growth.</title>
        <authorList>
            <person name="Liu B."/>
        </authorList>
    </citation>
    <scope>NUCLEOTIDE SEQUENCE [LARGE SCALE GENOMIC DNA]</scope>
    <source>
        <strain evidence="1">NLD-2019</strain>
        <tissue evidence="1">Leaf</tissue>
    </source>
</reference>
<dbReference type="Proteomes" id="UP000326396">
    <property type="component" value="Linkage Group LG2"/>
</dbReference>
<evidence type="ECO:0000313" key="1">
    <source>
        <dbReference type="EMBL" id="KAD4586428.1"/>
    </source>
</evidence>
<proteinExistence type="predicted"/>
<sequence>MGLQEVGASLKLDKTEAMLQPLTMHAEDFPPLSNLYDDGDCSGSGIIGSFRQSEELRCLITIIYCPFTGIHKINGVIGSALGCAYRRGLPSVSTTRNAVVLEHLMAALMLLHFTMSIYFSGPRMMQEAGAYLTLDKWRNCFSPWLCQQKRLPFSIYSS</sequence>
<dbReference type="EMBL" id="SZYD01000012">
    <property type="protein sequence ID" value="KAD4586428.1"/>
    <property type="molecule type" value="Genomic_DNA"/>
</dbReference>
<protein>
    <submittedName>
        <fullName evidence="1">Uncharacterized protein</fullName>
    </submittedName>
</protein>
<organism evidence="1 2">
    <name type="scientific">Mikania micrantha</name>
    <name type="common">bitter vine</name>
    <dbReference type="NCBI Taxonomy" id="192012"/>
    <lineage>
        <taxon>Eukaryota</taxon>
        <taxon>Viridiplantae</taxon>
        <taxon>Streptophyta</taxon>
        <taxon>Embryophyta</taxon>
        <taxon>Tracheophyta</taxon>
        <taxon>Spermatophyta</taxon>
        <taxon>Magnoliopsida</taxon>
        <taxon>eudicotyledons</taxon>
        <taxon>Gunneridae</taxon>
        <taxon>Pentapetalae</taxon>
        <taxon>asterids</taxon>
        <taxon>campanulids</taxon>
        <taxon>Asterales</taxon>
        <taxon>Asteraceae</taxon>
        <taxon>Asteroideae</taxon>
        <taxon>Heliantheae alliance</taxon>
        <taxon>Eupatorieae</taxon>
        <taxon>Mikania</taxon>
    </lineage>
</organism>
<name>A0A5N6NHM3_9ASTR</name>